<evidence type="ECO:0000256" key="3">
    <source>
        <dbReference type="ARBA" id="ARBA00022606"/>
    </source>
</evidence>
<evidence type="ECO:0000256" key="2">
    <source>
        <dbReference type="ARBA" id="ARBA00022475"/>
    </source>
</evidence>
<evidence type="ECO:0000313" key="12">
    <source>
        <dbReference type="Proteomes" id="UP000095300"/>
    </source>
</evidence>
<feature type="transmembrane region" description="Helical" evidence="10">
    <location>
        <begin position="6"/>
        <end position="23"/>
    </location>
</feature>
<feature type="transmembrane region" description="Helical" evidence="10">
    <location>
        <begin position="129"/>
        <end position="148"/>
    </location>
</feature>
<keyword evidence="6 10" id="KW-1133">Transmembrane helix</keyword>
<dbReference type="Pfam" id="PF02949">
    <property type="entry name" value="7tm_6"/>
    <property type="match status" value="1"/>
</dbReference>
<keyword evidence="5 10" id="KW-0552">Olfaction</keyword>
<name>A0A1I8PGH5_STOCA</name>
<dbReference type="GO" id="GO:0005549">
    <property type="term" value="F:odorant binding"/>
    <property type="evidence" value="ECO:0007669"/>
    <property type="project" value="InterPro"/>
</dbReference>
<dbReference type="AlphaFoldDB" id="A0A1I8PGH5"/>
<keyword evidence="2" id="KW-1003">Cell membrane</keyword>
<feature type="transmembrane region" description="Helical" evidence="10">
    <location>
        <begin position="245"/>
        <end position="265"/>
    </location>
</feature>
<evidence type="ECO:0000256" key="8">
    <source>
        <dbReference type="ARBA" id="ARBA00023170"/>
    </source>
</evidence>
<dbReference type="EnsemblMetazoa" id="SCAU007832-RA">
    <property type="protein sequence ID" value="SCAU007832-PA"/>
    <property type="gene ID" value="SCAU007832"/>
</dbReference>
<dbReference type="GO" id="GO:0005886">
    <property type="term" value="C:plasma membrane"/>
    <property type="evidence" value="ECO:0007669"/>
    <property type="project" value="UniProtKB-SubCell"/>
</dbReference>
<keyword evidence="4 10" id="KW-0812">Transmembrane</keyword>
<dbReference type="PANTHER" id="PTHR21137">
    <property type="entry name" value="ODORANT RECEPTOR"/>
    <property type="match status" value="1"/>
</dbReference>
<dbReference type="PANTHER" id="PTHR21137:SF35">
    <property type="entry name" value="ODORANT RECEPTOR 19A-RELATED"/>
    <property type="match status" value="1"/>
</dbReference>
<keyword evidence="8 10" id="KW-0675">Receptor</keyword>
<accession>A0A1I8PGH5</accession>
<comment type="subcellular location">
    <subcellularLocation>
        <location evidence="1 10">Cell membrane</location>
        <topology evidence="1 10">Multi-pass membrane protein</topology>
    </subcellularLocation>
</comment>
<evidence type="ECO:0000256" key="9">
    <source>
        <dbReference type="ARBA" id="ARBA00023224"/>
    </source>
</evidence>
<protein>
    <recommendedName>
        <fullName evidence="10">Odorant receptor</fullName>
    </recommendedName>
</protein>
<evidence type="ECO:0000256" key="1">
    <source>
        <dbReference type="ARBA" id="ARBA00004651"/>
    </source>
</evidence>
<keyword evidence="9 10" id="KW-0807">Transducer</keyword>
<feature type="transmembrane region" description="Helical" evidence="10">
    <location>
        <begin position="213"/>
        <end position="239"/>
    </location>
</feature>
<evidence type="ECO:0000256" key="7">
    <source>
        <dbReference type="ARBA" id="ARBA00023136"/>
    </source>
</evidence>
<evidence type="ECO:0000256" key="10">
    <source>
        <dbReference type="RuleBase" id="RU351113"/>
    </source>
</evidence>
<dbReference type="InterPro" id="IPR004117">
    <property type="entry name" value="7tm6_olfct_rcpt"/>
</dbReference>
<keyword evidence="3 10" id="KW-0716">Sensory transduction</keyword>
<feature type="transmembrane region" description="Helical" evidence="10">
    <location>
        <begin position="154"/>
        <end position="174"/>
    </location>
</feature>
<comment type="caution">
    <text evidence="10">Lacks conserved residue(s) required for the propagation of feature annotation.</text>
</comment>
<proteinExistence type="inferred from homology"/>
<comment type="similarity">
    <text evidence="10">Belongs to the insect chemoreceptor superfamily. Heteromeric odorant receptor channel (TC 1.A.69) family.</text>
</comment>
<dbReference type="VEuPathDB" id="VectorBase:SCAU007832"/>
<evidence type="ECO:0000256" key="6">
    <source>
        <dbReference type="ARBA" id="ARBA00022989"/>
    </source>
</evidence>
<sequence>MSTVITFWYPIHLVLGLLMLPSHGDIFKNMSIAITCFICSLKFLSLRINLKKLHEIEALLDQLDKRVASLEELEYFSENVQKTAKVIAKIYFVVYVGTGVSGILTVLMNSERRLMYPAWFPFDWNSSLLVYRLTLFYQAFGVTVQIVQNMVNDIFTPVMLCLMAGHVRLLGMRLRKIGNDQKRNSNHHLEVLKNCMENHIQLRQLFKTAEDSLSLVQLLLFISSGLNICVTLVYLLFYVNSFVGVLYYTIFLTAITMEVFPIYFYGSVVQQEFEDLTYAMFCSNWIEQPQIFRRNMLIFLQNTLPKMRMVGGGIVGIQLDTFFLICRSTYSIFTLIRNINRDN</sequence>
<reference evidence="11" key="1">
    <citation type="submission" date="2020-05" db="UniProtKB">
        <authorList>
            <consortium name="EnsemblMetazoa"/>
        </authorList>
    </citation>
    <scope>IDENTIFICATION</scope>
    <source>
        <strain evidence="11">USDA</strain>
    </source>
</reference>
<keyword evidence="7 10" id="KW-0472">Membrane</keyword>
<feature type="transmembrane region" description="Helical" evidence="10">
    <location>
        <begin position="86"/>
        <end position="108"/>
    </location>
</feature>
<dbReference type="GO" id="GO:0004984">
    <property type="term" value="F:olfactory receptor activity"/>
    <property type="evidence" value="ECO:0007669"/>
    <property type="project" value="InterPro"/>
</dbReference>
<dbReference type="GO" id="GO:0007165">
    <property type="term" value="P:signal transduction"/>
    <property type="evidence" value="ECO:0007669"/>
    <property type="project" value="UniProtKB-KW"/>
</dbReference>
<evidence type="ECO:0000313" key="11">
    <source>
        <dbReference type="EnsemblMetazoa" id="SCAU007832-PA"/>
    </source>
</evidence>
<keyword evidence="12" id="KW-1185">Reference proteome</keyword>
<evidence type="ECO:0000256" key="5">
    <source>
        <dbReference type="ARBA" id="ARBA00022725"/>
    </source>
</evidence>
<dbReference type="Proteomes" id="UP000095300">
    <property type="component" value="Unassembled WGS sequence"/>
</dbReference>
<evidence type="ECO:0000256" key="4">
    <source>
        <dbReference type="ARBA" id="ARBA00022692"/>
    </source>
</evidence>
<organism evidence="11 12">
    <name type="scientific">Stomoxys calcitrans</name>
    <name type="common">Stable fly</name>
    <name type="synonym">Conops calcitrans</name>
    <dbReference type="NCBI Taxonomy" id="35570"/>
    <lineage>
        <taxon>Eukaryota</taxon>
        <taxon>Metazoa</taxon>
        <taxon>Ecdysozoa</taxon>
        <taxon>Arthropoda</taxon>
        <taxon>Hexapoda</taxon>
        <taxon>Insecta</taxon>
        <taxon>Pterygota</taxon>
        <taxon>Neoptera</taxon>
        <taxon>Endopterygota</taxon>
        <taxon>Diptera</taxon>
        <taxon>Brachycera</taxon>
        <taxon>Muscomorpha</taxon>
        <taxon>Muscoidea</taxon>
        <taxon>Muscidae</taxon>
        <taxon>Stomoxys</taxon>
    </lineage>
</organism>
<dbReference type="STRING" id="35570.A0A1I8PGH5"/>